<dbReference type="EMBL" id="MU002033">
    <property type="protein sequence ID" value="KAF2791191.1"/>
    <property type="molecule type" value="Genomic_DNA"/>
</dbReference>
<dbReference type="Pfam" id="PF24883">
    <property type="entry name" value="NPHP3_N"/>
    <property type="match status" value="1"/>
</dbReference>
<evidence type="ECO:0000259" key="2">
    <source>
        <dbReference type="Pfam" id="PF24883"/>
    </source>
</evidence>
<sequence>MSTELEENFASVLATVLVMIAYFTKSIRRGRLRELIARFLMGEDQKLKSLQQDLDQYVKHGAELVLIEIKNSMNCIGDQTTKTSAQVEDIGHRTKKIDVSVENVKDNTLAIMDLIQQQHHSKRDDDLYDILKPTQSPENKLASIQRTRVSGTGDWLQSEPLFQRWLRQDESLLWIAGNPGSGKTFLATAVVSSLLNEAARRNGSGHDTSVGFFFFDKTGPYNRVGGFHQALKDVAWQISRVNTDYADHISSQCRSWADVDTTHSAWRKLFTSYFGSPGRPLYLILDGIDETDETGDHGREEFLSLLPDLTGKFDDSMSSHPQISLLMLGRPHLTNSIKLAAYGKRATMATIHIEAQKNKADLSKFIDRGIKKLSLDESYRNLQQRIRDTIEAKAEGMFLWAKLMFDILSRQRNEEQIIECLDEAPLGIKKMIDEVLKVFSSTLKGSEPEELNLILAWLACATRPLKLAELDAVLMRMSKSGKRVFSLEKRLREDFASLIVLVRDDGLSTGALQSQSQALSTNKTANVFNSIPATTNVMFSHASIAEYFQSGNGKFSQRPYLPAIGVVTSEAQLAVLQTCLEIFVDPGEEGRLEAAQLLQTYAAQNWFYHLEKASVFLGEVSEEDQLQIVKLLVPLLSQQPILRSWCEEIPWSFFTPKSAGTIASWANFTDIHGKEVQDATIDAWITTCKSKPVEIFLPAASVHAKEALHGHDWTSVESLRVIAQIRALVLDDRTLDLQPDPMPIETMMEAADWDGLEQTANWHRKLAVGLRNCGYINEAVENFEIALHMDRNLISARHGLAVLYDDTGYHTKAINLQLENISLLLEQDMAEKEHDKKVRLCTTYRFIARIYEKKKDTERALEFWRQTFDTGVMEDPWIFQYVKALARTPNESRWGSIVSILKTLEERPGPNGSGSYLSHCLMKEIWPELCMPARFYIFATAAKKTGQTAWLDQAYQTAIAASNSHLTTIVLKVALTVLRKRFGGRYDETAPLLEEIAETCILAQAAKIEDLDRCKRTIGNDFGLLCVRKVAEHGLNHKVTEHFRKMLTAFCDSGVPPLDLPTKVRYAEFTPVYLAYSQRLSGNTQSARDIIKPYVAESYQLETEGEPVRRGIGLLWFVMIYLALGRDDDAASLFCFAHSLEVWCCSECGKRTFDREGACICRYCFFVFCSDCLVRRTDPTLCVASHSLIDIGLRSVISKEGEILFRNKPAQVEQCLEIIRKEWGFN</sequence>
<dbReference type="SUPFAM" id="SSF52540">
    <property type="entry name" value="P-loop containing nucleoside triphosphate hydrolases"/>
    <property type="match status" value="1"/>
</dbReference>
<dbReference type="OrthoDB" id="448455at2759"/>
<protein>
    <recommendedName>
        <fullName evidence="2">Nephrocystin 3-like N-terminal domain-containing protein</fullName>
    </recommendedName>
</protein>
<dbReference type="SUPFAM" id="SSF48452">
    <property type="entry name" value="TPR-like"/>
    <property type="match status" value="1"/>
</dbReference>
<dbReference type="InterPro" id="IPR011990">
    <property type="entry name" value="TPR-like_helical_dom_sf"/>
</dbReference>
<keyword evidence="1" id="KW-0677">Repeat</keyword>
<dbReference type="PANTHER" id="PTHR10039:SF15">
    <property type="entry name" value="NACHT DOMAIN-CONTAINING PROTEIN"/>
    <property type="match status" value="1"/>
</dbReference>
<feature type="domain" description="Nephrocystin 3-like N-terminal" evidence="2">
    <location>
        <begin position="151"/>
        <end position="312"/>
    </location>
</feature>
<dbReference type="Gene3D" id="1.25.40.10">
    <property type="entry name" value="Tetratricopeptide repeat domain"/>
    <property type="match status" value="1"/>
</dbReference>
<organism evidence="3 4">
    <name type="scientific">Melanomma pulvis-pyrius CBS 109.77</name>
    <dbReference type="NCBI Taxonomy" id="1314802"/>
    <lineage>
        <taxon>Eukaryota</taxon>
        <taxon>Fungi</taxon>
        <taxon>Dikarya</taxon>
        <taxon>Ascomycota</taxon>
        <taxon>Pezizomycotina</taxon>
        <taxon>Dothideomycetes</taxon>
        <taxon>Pleosporomycetidae</taxon>
        <taxon>Pleosporales</taxon>
        <taxon>Melanommataceae</taxon>
        <taxon>Melanomma</taxon>
    </lineage>
</organism>
<dbReference type="InterPro" id="IPR027417">
    <property type="entry name" value="P-loop_NTPase"/>
</dbReference>
<dbReference type="InterPro" id="IPR056884">
    <property type="entry name" value="NPHP3-like_N"/>
</dbReference>
<dbReference type="Proteomes" id="UP000799757">
    <property type="component" value="Unassembled WGS sequence"/>
</dbReference>
<dbReference type="PANTHER" id="PTHR10039">
    <property type="entry name" value="AMELOGENIN"/>
    <property type="match status" value="1"/>
</dbReference>
<proteinExistence type="predicted"/>
<evidence type="ECO:0000313" key="4">
    <source>
        <dbReference type="Proteomes" id="UP000799757"/>
    </source>
</evidence>
<dbReference type="Gene3D" id="3.40.50.300">
    <property type="entry name" value="P-loop containing nucleotide triphosphate hydrolases"/>
    <property type="match status" value="1"/>
</dbReference>
<dbReference type="CDD" id="cd00065">
    <property type="entry name" value="FYVE_like_SF"/>
    <property type="match status" value="1"/>
</dbReference>
<accession>A0A6A6X4M6</accession>
<reference evidence="3" key="1">
    <citation type="journal article" date="2020" name="Stud. Mycol.">
        <title>101 Dothideomycetes genomes: a test case for predicting lifestyles and emergence of pathogens.</title>
        <authorList>
            <person name="Haridas S."/>
            <person name="Albert R."/>
            <person name="Binder M."/>
            <person name="Bloem J."/>
            <person name="Labutti K."/>
            <person name="Salamov A."/>
            <person name="Andreopoulos B."/>
            <person name="Baker S."/>
            <person name="Barry K."/>
            <person name="Bills G."/>
            <person name="Bluhm B."/>
            <person name="Cannon C."/>
            <person name="Castanera R."/>
            <person name="Culley D."/>
            <person name="Daum C."/>
            <person name="Ezra D."/>
            <person name="Gonzalez J."/>
            <person name="Henrissat B."/>
            <person name="Kuo A."/>
            <person name="Liang C."/>
            <person name="Lipzen A."/>
            <person name="Lutzoni F."/>
            <person name="Magnuson J."/>
            <person name="Mondo S."/>
            <person name="Nolan M."/>
            <person name="Ohm R."/>
            <person name="Pangilinan J."/>
            <person name="Park H.-J."/>
            <person name="Ramirez L."/>
            <person name="Alfaro M."/>
            <person name="Sun H."/>
            <person name="Tritt A."/>
            <person name="Yoshinaga Y."/>
            <person name="Zwiers L.-H."/>
            <person name="Turgeon B."/>
            <person name="Goodwin S."/>
            <person name="Spatafora J."/>
            <person name="Crous P."/>
            <person name="Grigoriev I."/>
        </authorList>
    </citation>
    <scope>NUCLEOTIDE SEQUENCE</scope>
    <source>
        <strain evidence="3">CBS 109.77</strain>
    </source>
</reference>
<name>A0A6A6X4M6_9PLEO</name>
<dbReference type="AlphaFoldDB" id="A0A6A6X4M6"/>
<keyword evidence="4" id="KW-1185">Reference proteome</keyword>
<evidence type="ECO:0000313" key="3">
    <source>
        <dbReference type="EMBL" id="KAF2791191.1"/>
    </source>
</evidence>
<gene>
    <name evidence="3" type="ORF">K505DRAFT_281236</name>
</gene>
<evidence type="ECO:0000256" key="1">
    <source>
        <dbReference type="ARBA" id="ARBA00022737"/>
    </source>
</evidence>